<keyword evidence="3 8" id="KW-0812">Transmembrane</keyword>
<evidence type="ECO:0000313" key="9">
    <source>
        <dbReference type="EMBL" id="GLU49392.1"/>
    </source>
</evidence>
<protein>
    <submittedName>
        <fullName evidence="9">Membrane protein</fullName>
    </submittedName>
</protein>
<feature type="transmembrane region" description="Helical" evidence="8">
    <location>
        <begin position="288"/>
        <end position="317"/>
    </location>
</feature>
<dbReference type="RefSeq" id="WP_285760898.1">
    <property type="nucleotide sequence ID" value="NZ_BSQG01000007.1"/>
</dbReference>
<dbReference type="PRINTS" id="PR01806">
    <property type="entry name" value="VIRFACTRMVIN"/>
</dbReference>
<keyword evidence="2" id="KW-1003">Cell membrane</keyword>
<feature type="transmembrane region" description="Helical" evidence="8">
    <location>
        <begin position="60"/>
        <end position="82"/>
    </location>
</feature>
<comment type="caution">
    <text evidence="9">The sequence shown here is derived from an EMBL/GenBank/DDBJ whole genome shotgun (WGS) entry which is preliminary data.</text>
</comment>
<accession>A0A9W6P9B1</accession>
<keyword evidence="5" id="KW-0573">Peptidoglycan synthesis</keyword>
<dbReference type="PANTHER" id="PTHR47019:SF1">
    <property type="entry name" value="LIPID II FLIPPASE MURJ"/>
    <property type="match status" value="1"/>
</dbReference>
<evidence type="ECO:0000313" key="10">
    <source>
        <dbReference type="Proteomes" id="UP001165092"/>
    </source>
</evidence>
<dbReference type="EMBL" id="BSQG01000007">
    <property type="protein sequence ID" value="GLU49392.1"/>
    <property type="molecule type" value="Genomic_DNA"/>
</dbReference>
<sequence length="543" mass="54712">MVWERIRRASASLAGAAVLIGVVTAFARVAGFGRTFVFAQTVGDRCLGTAYVTANQLPTVLFEILIGGALAGMVVPVLATAARNGDTEHVRRTASALITWVVLAAVPLSLLLAVVSVPITRLLLVDAHGCPPDQLLALTARFLVVFAPQILFYGLAAVLYGLLQAHRRFLAPALAPLLSSLVVICAYLAFVPVSGSGADDIAVLPVAAELTLSLGTTLGVVALFVTALLPAARLRLRLRPTLRFPPGIARRVRSLAVAALLPLVAMQLTLLVSMWLANNGGGQGAGVLYSYAWALFTLPYGVVAVPIATSAFTTLSVHHGEKDGAAYDRVLSMSTRAVLATTAAVAAALAAAAGPLAAVFATDSTGPLAAALPAYAPGVVAFGMIALLSKALYAAHRGRSAAAAQIVGWLTVMAVSVAGVALAPSDRAVAALGTAMSAGLTVGALLLGAAVLRARGTSAFAGLPRALVASALGAGLGYAGGAALAGVLPTAQTPVAIGSALVSGTVAIVVAGAVVAAIDAKALRAALTRRVRPARPTDEGTKP</sequence>
<organism evidence="9 10">
    <name type="scientific">Nocardiopsis ansamitocini</name>
    <dbReference type="NCBI Taxonomy" id="1670832"/>
    <lineage>
        <taxon>Bacteria</taxon>
        <taxon>Bacillati</taxon>
        <taxon>Actinomycetota</taxon>
        <taxon>Actinomycetes</taxon>
        <taxon>Streptosporangiales</taxon>
        <taxon>Nocardiopsidaceae</taxon>
        <taxon>Nocardiopsis</taxon>
    </lineage>
</organism>
<reference evidence="9" key="1">
    <citation type="submission" date="2023-02" db="EMBL/GenBank/DDBJ databases">
        <title>Nocardiopsis ansamitocini NBRC 112285.</title>
        <authorList>
            <person name="Ichikawa N."/>
            <person name="Sato H."/>
            <person name="Tonouchi N."/>
        </authorList>
    </citation>
    <scope>NUCLEOTIDE SEQUENCE</scope>
    <source>
        <strain evidence="9">NBRC 112285</strain>
    </source>
</reference>
<feature type="transmembrane region" description="Helical" evidence="8">
    <location>
        <begin position="169"/>
        <end position="190"/>
    </location>
</feature>
<feature type="transmembrane region" description="Helical" evidence="8">
    <location>
        <begin position="139"/>
        <end position="162"/>
    </location>
</feature>
<proteinExistence type="predicted"/>
<dbReference type="Proteomes" id="UP001165092">
    <property type="component" value="Unassembled WGS sequence"/>
</dbReference>
<dbReference type="GO" id="GO:0008360">
    <property type="term" value="P:regulation of cell shape"/>
    <property type="evidence" value="ECO:0007669"/>
    <property type="project" value="UniProtKB-KW"/>
</dbReference>
<feature type="transmembrane region" description="Helical" evidence="8">
    <location>
        <begin position="255"/>
        <end position="276"/>
    </location>
</feature>
<keyword evidence="10" id="KW-1185">Reference proteome</keyword>
<feature type="transmembrane region" description="Helical" evidence="8">
    <location>
        <begin position="94"/>
        <end position="119"/>
    </location>
</feature>
<feature type="transmembrane region" description="Helical" evidence="8">
    <location>
        <begin position="401"/>
        <end position="423"/>
    </location>
</feature>
<evidence type="ECO:0000256" key="4">
    <source>
        <dbReference type="ARBA" id="ARBA00022960"/>
    </source>
</evidence>
<dbReference type="PANTHER" id="PTHR47019">
    <property type="entry name" value="LIPID II FLIPPASE MURJ"/>
    <property type="match status" value="1"/>
</dbReference>
<dbReference type="InterPro" id="IPR051050">
    <property type="entry name" value="Lipid_II_flippase_MurJ/MviN"/>
</dbReference>
<evidence type="ECO:0000256" key="3">
    <source>
        <dbReference type="ARBA" id="ARBA00022692"/>
    </source>
</evidence>
<dbReference type="GO" id="GO:0009252">
    <property type="term" value="P:peptidoglycan biosynthetic process"/>
    <property type="evidence" value="ECO:0007669"/>
    <property type="project" value="UniProtKB-KW"/>
</dbReference>
<dbReference type="GO" id="GO:0015648">
    <property type="term" value="F:lipid-linked peptidoglycan transporter activity"/>
    <property type="evidence" value="ECO:0007669"/>
    <property type="project" value="TreeGrafter"/>
</dbReference>
<feature type="transmembrane region" description="Helical" evidence="8">
    <location>
        <begin position="210"/>
        <end position="234"/>
    </location>
</feature>
<keyword evidence="4" id="KW-0133">Cell shape</keyword>
<evidence type="ECO:0000256" key="2">
    <source>
        <dbReference type="ARBA" id="ARBA00022475"/>
    </source>
</evidence>
<evidence type="ECO:0000256" key="1">
    <source>
        <dbReference type="ARBA" id="ARBA00004651"/>
    </source>
</evidence>
<evidence type="ECO:0000256" key="5">
    <source>
        <dbReference type="ARBA" id="ARBA00022984"/>
    </source>
</evidence>
<feature type="transmembrane region" description="Helical" evidence="8">
    <location>
        <begin position="429"/>
        <end position="454"/>
    </location>
</feature>
<evidence type="ECO:0000256" key="6">
    <source>
        <dbReference type="ARBA" id="ARBA00022989"/>
    </source>
</evidence>
<dbReference type="AlphaFoldDB" id="A0A9W6P9B1"/>
<dbReference type="InterPro" id="IPR004268">
    <property type="entry name" value="MurJ"/>
</dbReference>
<keyword evidence="6 8" id="KW-1133">Transmembrane helix</keyword>
<evidence type="ECO:0000256" key="7">
    <source>
        <dbReference type="ARBA" id="ARBA00023136"/>
    </source>
</evidence>
<feature type="transmembrane region" description="Helical" evidence="8">
    <location>
        <begin position="495"/>
        <end position="520"/>
    </location>
</feature>
<gene>
    <name evidence="9" type="ORF">Nans01_37430</name>
</gene>
<name>A0A9W6P9B1_9ACTN</name>
<dbReference type="GO" id="GO:0034204">
    <property type="term" value="P:lipid translocation"/>
    <property type="evidence" value="ECO:0007669"/>
    <property type="project" value="TreeGrafter"/>
</dbReference>
<dbReference type="GO" id="GO:0005886">
    <property type="term" value="C:plasma membrane"/>
    <property type="evidence" value="ECO:0007669"/>
    <property type="project" value="UniProtKB-SubCell"/>
</dbReference>
<dbReference type="Pfam" id="PF03023">
    <property type="entry name" value="MurJ"/>
    <property type="match status" value="1"/>
</dbReference>
<evidence type="ECO:0000256" key="8">
    <source>
        <dbReference type="SAM" id="Phobius"/>
    </source>
</evidence>
<comment type="subcellular location">
    <subcellularLocation>
        <location evidence="1">Cell membrane</location>
        <topology evidence="1">Multi-pass membrane protein</topology>
    </subcellularLocation>
</comment>
<feature type="transmembrane region" description="Helical" evidence="8">
    <location>
        <begin position="466"/>
        <end position="489"/>
    </location>
</feature>
<feature type="transmembrane region" description="Helical" evidence="8">
    <location>
        <begin position="338"/>
        <end position="362"/>
    </location>
</feature>
<feature type="transmembrane region" description="Helical" evidence="8">
    <location>
        <begin position="368"/>
        <end position="389"/>
    </location>
</feature>
<keyword evidence="7 8" id="KW-0472">Membrane</keyword>